<dbReference type="STRING" id="679926.Mpet_1123"/>
<dbReference type="eggNOG" id="arCOG09583">
    <property type="taxonomic scope" value="Archaea"/>
</dbReference>
<dbReference type="KEGG" id="mpi:Mpet_1123"/>
<dbReference type="Proteomes" id="UP000006565">
    <property type="component" value="Chromosome"/>
</dbReference>
<evidence type="ECO:0000256" key="1">
    <source>
        <dbReference type="SAM" id="MobiDB-lite"/>
    </source>
</evidence>
<evidence type="ECO:0000313" key="2">
    <source>
        <dbReference type="EMBL" id="ADN35889.1"/>
    </source>
</evidence>
<name>E1RCY9_METP4</name>
<protein>
    <submittedName>
        <fullName evidence="2">Uncharacterized protein</fullName>
    </submittedName>
</protein>
<evidence type="ECO:0000313" key="3">
    <source>
        <dbReference type="Proteomes" id="UP000006565"/>
    </source>
</evidence>
<reference evidence="2 3" key="1">
    <citation type="journal article" date="2010" name="Stand. Genomic Sci.">
        <title>Complete genome sequence of Methanoplanus petrolearius type strain (SEBR 4847).</title>
        <authorList>
            <person name="Brambilla E."/>
            <person name="Djao O.D."/>
            <person name="Daligault H."/>
            <person name="Lapidus A."/>
            <person name="Lucas S."/>
            <person name="Hammon N."/>
            <person name="Nolan M."/>
            <person name="Tice H."/>
            <person name="Cheng J.F."/>
            <person name="Han C."/>
            <person name="Tapia R."/>
            <person name="Goodwin L."/>
            <person name="Pitluck S."/>
            <person name="Liolios K."/>
            <person name="Ivanova N."/>
            <person name="Mavromatis K."/>
            <person name="Mikhailova N."/>
            <person name="Pati A."/>
            <person name="Chen A."/>
            <person name="Palaniappan K."/>
            <person name="Land M."/>
            <person name="Hauser L."/>
            <person name="Chang Y.J."/>
            <person name="Jeffries C.D."/>
            <person name="Rohde M."/>
            <person name="Spring S."/>
            <person name="Sikorski J."/>
            <person name="Goker M."/>
            <person name="Woyke T."/>
            <person name="Bristow J."/>
            <person name="Eisen J.A."/>
            <person name="Markowitz V."/>
            <person name="Hugenholtz P."/>
            <person name="Kyrpides N.C."/>
            <person name="Klenk H.P."/>
        </authorList>
    </citation>
    <scope>NUCLEOTIDE SEQUENCE [LARGE SCALE GENOMIC DNA]</scope>
    <source>
        <strain evidence="3">DSM 11571 / OCM 486 / SEBR 4847</strain>
    </source>
</reference>
<proteinExistence type="predicted"/>
<accession>E1RCY9</accession>
<dbReference type="EMBL" id="CP002117">
    <property type="protein sequence ID" value="ADN35889.1"/>
    <property type="molecule type" value="Genomic_DNA"/>
</dbReference>
<dbReference type="OrthoDB" id="112421at2157"/>
<dbReference type="AlphaFoldDB" id="E1RCY9"/>
<dbReference type="HOGENOM" id="CLU_2204149_0_0_2"/>
<feature type="region of interest" description="Disordered" evidence="1">
    <location>
        <begin position="1"/>
        <end position="38"/>
    </location>
</feature>
<gene>
    <name evidence="2" type="ordered locus">Mpet_1123</name>
</gene>
<keyword evidence="3" id="KW-1185">Reference proteome</keyword>
<organism evidence="2 3">
    <name type="scientific">Methanolacinia petrolearia (strain DSM 11571 / OCM 486 / SEBR 4847)</name>
    <name type="common">Methanoplanus petrolearius</name>
    <dbReference type="NCBI Taxonomy" id="679926"/>
    <lineage>
        <taxon>Archaea</taxon>
        <taxon>Methanobacteriati</taxon>
        <taxon>Methanobacteriota</taxon>
        <taxon>Stenosarchaea group</taxon>
        <taxon>Methanomicrobia</taxon>
        <taxon>Methanomicrobiales</taxon>
        <taxon>Methanomicrobiaceae</taxon>
        <taxon>Methanolacinia</taxon>
    </lineage>
</organism>
<feature type="compositionally biased region" description="Polar residues" evidence="1">
    <location>
        <begin position="18"/>
        <end position="37"/>
    </location>
</feature>
<sequence length="91" mass="9859">MPGTEQIDGSPQGGKLWANTNNPGTANNSSISESLNKSAGPVPLYLLPQALSQELHEFGDSIIEVNIRRTRGHNYLIRLTASAKEEKPDES</sequence>